<sequence length="228" mass="26588">MNKMNASEFKKLSTKFLAPRLREKGWKGSGFNFYRTTDNSIVHILGIQGAWYGGSVCCETAIHFDFIPDLAGKNDPSKVSYASCMVRQRLSPKGGGDYHWTFRDNEHDNINSLNQIFEALETFGEKFYQDFNNFPSPFDKIKPNDFLTGERVVLLDKYYVYNEFSFIWLLKEINLKINRPEIAREFSEIGIEKASKYYNKLIDETKSEKQKELTREVLDNLTNQLKIE</sequence>
<dbReference type="OrthoDB" id="2612263at2"/>
<name>A0A1T5GJ12_9SPHI</name>
<keyword evidence="2" id="KW-1185">Reference proteome</keyword>
<evidence type="ECO:0000313" key="2">
    <source>
        <dbReference type="Proteomes" id="UP000190150"/>
    </source>
</evidence>
<protein>
    <recommendedName>
        <fullName evidence="3">DUF4304 domain-containing protein</fullName>
    </recommendedName>
</protein>
<organism evidence="1 2">
    <name type="scientific">Sphingobacterium nematocida</name>
    <dbReference type="NCBI Taxonomy" id="1513896"/>
    <lineage>
        <taxon>Bacteria</taxon>
        <taxon>Pseudomonadati</taxon>
        <taxon>Bacteroidota</taxon>
        <taxon>Sphingobacteriia</taxon>
        <taxon>Sphingobacteriales</taxon>
        <taxon>Sphingobacteriaceae</taxon>
        <taxon>Sphingobacterium</taxon>
    </lineage>
</organism>
<dbReference type="EMBL" id="FUZF01000026">
    <property type="protein sequence ID" value="SKC08403.1"/>
    <property type="molecule type" value="Genomic_DNA"/>
</dbReference>
<reference evidence="2" key="1">
    <citation type="submission" date="2017-02" db="EMBL/GenBank/DDBJ databases">
        <authorList>
            <person name="Varghese N."/>
            <person name="Submissions S."/>
        </authorList>
    </citation>
    <scope>NUCLEOTIDE SEQUENCE [LARGE SCALE GENOMIC DNA]</scope>
    <source>
        <strain evidence="2">DSM 24091</strain>
    </source>
</reference>
<dbReference type="Pfam" id="PF14137">
    <property type="entry name" value="DUF4304"/>
    <property type="match status" value="1"/>
</dbReference>
<gene>
    <name evidence="1" type="ORF">SAMN05660841_04122</name>
</gene>
<evidence type="ECO:0008006" key="3">
    <source>
        <dbReference type="Google" id="ProtNLM"/>
    </source>
</evidence>
<dbReference type="AlphaFoldDB" id="A0A1T5GJ12"/>
<accession>A0A1T5GJ12</accession>
<dbReference type="InterPro" id="IPR025412">
    <property type="entry name" value="DUF4304"/>
</dbReference>
<proteinExistence type="predicted"/>
<evidence type="ECO:0000313" key="1">
    <source>
        <dbReference type="EMBL" id="SKC08403.1"/>
    </source>
</evidence>
<dbReference type="Proteomes" id="UP000190150">
    <property type="component" value="Unassembled WGS sequence"/>
</dbReference>
<dbReference type="RefSeq" id="WP_079645754.1">
    <property type="nucleotide sequence ID" value="NZ_FUZF01000026.1"/>
</dbReference>